<evidence type="ECO:0008006" key="15">
    <source>
        <dbReference type="Google" id="ProtNLM"/>
    </source>
</evidence>
<dbReference type="GeneID" id="10981979"/>
<reference evidence="7 14" key="3">
    <citation type="submission" date="2020-08" db="EMBL/GenBank/DDBJ databases">
        <title>Genomic Encyclopedia of Type Strains, Phase IV (KMG-V): Genome sequencing to study the core and pangenomes of soil and plant-associated prokaryotes.</title>
        <authorList>
            <person name="Whitman W."/>
        </authorList>
    </citation>
    <scope>NUCLEOTIDE SEQUENCE [LARGE SCALE GENOMIC DNA]</scope>
    <source>
        <strain evidence="2 10">A1</strain>
        <strain evidence="3 9">C12</strain>
        <strain evidence="5 11">C13</strain>
        <strain evidence="6 13">C14</strain>
        <strain evidence="4 12">C9</strain>
        <strain evidence="7 14">D1</strain>
    </source>
</reference>
<evidence type="ECO:0000313" key="1">
    <source>
        <dbReference type="EMBL" id="AVB75696.1"/>
    </source>
</evidence>
<reference evidence="8" key="1">
    <citation type="journal article" date="2018" name="Genome Announc.">
        <title>Complete Genome Sequence of the Methanococcus maripaludis Type Strain JJ (DSM 2067), a Model for Selenoprotein Synthesis in Archaea.</title>
        <authorList>
            <person name="Poehlein A."/>
            <person name="Heym D."/>
            <person name="Quitzke V."/>
            <person name="Fersch J."/>
            <person name="Daniel R."/>
            <person name="Rother M."/>
        </authorList>
    </citation>
    <scope>NUCLEOTIDE SEQUENCE [LARGE SCALE GENOMIC DNA]</scope>
    <source>
        <strain evidence="8">DSM 2067</strain>
    </source>
</reference>
<evidence type="ECO:0000313" key="11">
    <source>
        <dbReference type="Proteomes" id="UP000567099"/>
    </source>
</evidence>
<evidence type="ECO:0000313" key="10">
    <source>
        <dbReference type="Proteomes" id="UP000564425"/>
    </source>
</evidence>
<dbReference type="Proteomes" id="UP000558015">
    <property type="component" value="Unassembled WGS sequence"/>
</dbReference>
<sequence>MSCIDNYNHEILLKGSFKECSDYIKKNYKNIREFNPGDEILEGVMLIGLPPIPVAYDDDFVIFPFTKPCYGSHVLRVPLNQYMKSHEKIKETGEKKGILSKLKFW</sequence>
<dbReference type="EMBL" id="JACDUO010000001">
    <property type="protein sequence ID" value="MBA2864112.1"/>
    <property type="molecule type" value="Genomic_DNA"/>
</dbReference>
<protein>
    <recommendedName>
        <fullName evidence="15">DUF1894 domain-containing protein</fullName>
    </recommendedName>
</protein>
<evidence type="ECO:0000313" key="5">
    <source>
        <dbReference type="EMBL" id="MBA2864112.1"/>
    </source>
</evidence>
<evidence type="ECO:0000313" key="6">
    <source>
        <dbReference type="EMBL" id="MBA2869506.1"/>
    </source>
</evidence>
<evidence type="ECO:0000313" key="2">
    <source>
        <dbReference type="EMBL" id="MBA2850892.1"/>
    </source>
</evidence>
<dbReference type="EMBL" id="JACDUN010000001">
    <property type="protein sequence ID" value="MBA2858395.1"/>
    <property type="molecule type" value="Genomic_DNA"/>
</dbReference>
<evidence type="ECO:0000313" key="14">
    <source>
        <dbReference type="Proteomes" id="UP000590564"/>
    </source>
</evidence>
<evidence type="ECO:0000313" key="3">
    <source>
        <dbReference type="EMBL" id="MBA2858395.1"/>
    </source>
</evidence>
<evidence type="ECO:0000313" key="13">
    <source>
        <dbReference type="Proteomes" id="UP000571751"/>
    </source>
</evidence>
<dbReference type="EMBL" id="JACHED010000002">
    <property type="protein sequence ID" value="MBB6497038.1"/>
    <property type="molecule type" value="Genomic_DNA"/>
</dbReference>
<dbReference type="PIRSF" id="PIRSF006577">
    <property type="entry name" value="UCP006577"/>
    <property type="match status" value="1"/>
</dbReference>
<dbReference type="AlphaFoldDB" id="A0A2L1C9Z4"/>
<dbReference type="Proteomes" id="UP000568063">
    <property type="component" value="Unassembled WGS sequence"/>
</dbReference>
<proteinExistence type="predicted"/>
<dbReference type="InterPro" id="IPR012031">
    <property type="entry name" value="MTH0776-like"/>
</dbReference>
<dbReference type="Proteomes" id="UP000239462">
    <property type="component" value="Chromosome"/>
</dbReference>
<dbReference type="EMBL" id="JACDUP010000003">
    <property type="protein sequence ID" value="MBA2869506.1"/>
    <property type="molecule type" value="Genomic_DNA"/>
</dbReference>
<evidence type="ECO:0000313" key="9">
    <source>
        <dbReference type="Proteomes" id="UP000558015"/>
    </source>
</evidence>
<gene>
    <name evidence="2" type="ORF">HNP86_001023</name>
    <name evidence="4" type="ORF">HNP91_001411</name>
    <name evidence="3" type="ORF">HNP93_001096</name>
    <name evidence="5" type="ORF">HNP94_001112</name>
    <name evidence="6" type="ORF">HNP95_001702</name>
    <name evidence="7" type="ORF">HNP96_001079</name>
    <name evidence="1" type="ORF">MMJJ_02790</name>
</gene>
<accession>A0A2L1C9Z4</accession>
<dbReference type="Proteomes" id="UP000567099">
    <property type="component" value="Unassembled WGS sequence"/>
</dbReference>
<dbReference type="KEGG" id="mmad:MMJJ_02790"/>
<reference evidence="1" key="2">
    <citation type="submission" date="2018-02" db="EMBL/GenBank/DDBJ databases">
        <title>Complete genome sequence of the Methanococcus maripaludis type strain JJ (DSM 2067), a model for selenoprotein synthesis in Archaea.</title>
        <authorList>
            <person name="Poehlein A."/>
            <person name="Heym D."/>
            <person name="Quitzke V."/>
            <person name="Fersch J."/>
            <person name="Daniel R."/>
            <person name="Rother M."/>
        </authorList>
    </citation>
    <scope>NUCLEOTIDE SEQUENCE [LARGE SCALE GENOMIC DNA]</scope>
    <source>
        <strain evidence="1">DSM 2067</strain>
    </source>
</reference>
<dbReference type="Proteomes" id="UP000564425">
    <property type="component" value="Unassembled WGS sequence"/>
</dbReference>
<dbReference type="Proteomes" id="UP000590564">
    <property type="component" value="Unassembled WGS sequence"/>
</dbReference>
<name>A0A2L1C9Z4_METMI</name>
<dbReference type="EMBL" id="CP026606">
    <property type="protein sequence ID" value="AVB75696.1"/>
    <property type="molecule type" value="Genomic_DNA"/>
</dbReference>
<organism evidence="1 8">
    <name type="scientific">Methanococcus maripaludis</name>
    <name type="common">Methanococcus deltae</name>
    <dbReference type="NCBI Taxonomy" id="39152"/>
    <lineage>
        <taxon>Archaea</taxon>
        <taxon>Methanobacteriati</taxon>
        <taxon>Methanobacteriota</taxon>
        <taxon>Methanomada group</taxon>
        <taxon>Methanococci</taxon>
        <taxon>Methanococcales</taxon>
        <taxon>Methanococcaceae</taxon>
        <taxon>Methanococcus</taxon>
    </lineage>
</organism>
<dbReference type="EMBL" id="JACDUM010000003">
    <property type="protein sequence ID" value="MBA2860580.1"/>
    <property type="molecule type" value="Genomic_DNA"/>
</dbReference>
<evidence type="ECO:0000313" key="7">
    <source>
        <dbReference type="EMBL" id="MBB6497038.1"/>
    </source>
</evidence>
<dbReference type="EMBL" id="JACDUH010000001">
    <property type="protein sequence ID" value="MBA2850892.1"/>
    <property type="molecule type" value="Genomic_DNA"/>
</dbReference>
<evidence type="ECO:0000313" key="4">
    <source>
        <dbReference type="EMBL" id="MBA2860580.1"/>
    </source>
</evidence>
<evidence type="ECO:0000313" key="12">
    <source>
        <dbReference type="Proteomes" id="UP000568063"/>
    </source>
</evidence>
<dbReference type="RefSeq" id="WP_013998932.1">
    <property type="nucleotide sequence ID" value="NZ_BAAABJ010000001.1"/>
</dbReference>
<dbReference type="Pfam" id="PF08979">
    <property type="entry name" value="DUF1894"/>
    <property type="match status" value="1"/>
</dbReference>
<dbReference type="Proteomes" id="UP000571751">
    <property type="component" value="Unassembled WGS sequence"/>
</dbReference>
<evidence type="ECO:0000313" key="8">
    <source>
        <dbReference type="Proteomes" id="UP000239462"/>
    </source>
</evidence>